<dbReference type="InterPro" id="IPR018485">
    <property type="entry name" value="FGGY_C"/>
</dbReference>
<evidence type="ECO:0000313" key="12">
    <source>
        <dbReference type="EMBL" id="SEG37627.1"/>
    </source>
</evidence>
<dbReference type="Proteomes" id="UP000236721">
    <property type="component" value="Unassembled WGS sequence"/>
</dbReference>
<keyword evidence="2 9" id="KW-0808">Transferase</keyword>
<keyword evidence="13" id="KW-1185">Reference proteome</keyword>
<dbReference type="AlphaFoldDB" id="A0A1H5ZPN3"/>
<feature type="domain" description="Carbohydrate kinase FGGY C-terminal" evidence="11">
    <location>
        <begin position="254"/>
        <end position="439"/>
    </location>
</feature>
<dbReference type="EMBL" id="FNVG01000012">
    <property type="protein sequence ID" value="SEG37627.1"/>
    <property type="molecule type" value="Genomic_DNA"/>
</dbReference>
<dbReference type="NCBIfam" id="TIGR02628">
    <property type="entry name" value="fuculo_kin_coli"/>
    <property type="match status" value="1"/>
</dbReference>
<evidence type="ECO:0000256" key="3">
    <source>
        <dbReference type="ARBA" id="ARBA00022741"/>
    </source>
</evidence>
<evidence type="ECO:0000256" key="2">
    <source>
        <dbReference type="ARBA" id="ARBA00022679"/>
    </source>
</evidence>
<dbReference type="SUPFAM" id="SSF53067">
    <property type="entry name" value="Actin-like ATPase domain"/>
    <property type="match status" value="2"/>
</dbReference>
<comment type="similarity">
    <text evidence="1 9">Belongs to the FGGY kinase family.</text>
</comment>
<dbReference type="InterPro" id="IPR018483">
    <property type="entry name" value="Carb_kinase_FGGY_CS"/>
</dbReference>
<dbReference type="GO" id="GO:0008737">
    <property type="term" value="F:L-fuculokinase activity"/>
    <property type="evidence" value="ECO:0007669"/>
    <property type="project" value="UniProtKB-UniRule"/>
</dbReference>
<keyword evidence="3" id="KW-0547">Nucleotide-binding</keyword>
<dbReference type="GO" id="GO:0005524">
    <property type="term" value="F:ATP binding"/>
    <property type="evidence" value="ECO:0007669"/>
    <property type="project" value="UniProtKB-KW"/>
</dbReference>
<gene>
    <name evidence="12" type="ORF">SAMN04488244_11273</name>
</gene>
<dbReference type="InterPro" id="IPR000577">
    <property type="entry name" value="Carb_kinase_FGGY"/>
</dbReference>
<evidence type="ECO:0000256" key="8">
    <source>
        <dbReference type="NCBIfam" id="TIGR02628"/>
    </source>
</evidence>
<dbReference type="InterPro" id="IPR043129">
    <property type="entry name" value="ATPase_NBD"/>
</dbReference>
<dbReference type="PANTHER" id="PTHR43095">
    <property type="entry name" value="SUGAR KINASE"/>
    <property type="match status" value="1"/>
</dbReference>
<dbReference type="Gene3D" id="3.30.420.40">
    <property type="match status" value="2"/>
</dbReference>
<dbReference type="EC" id="2.7.1.51" evidence="8"/>
<feature type="domain" description="Carbohydrate kinase FGGY N-terminal" evidence="10">
    <location>
        <begin position="4"/>
        <end position="243"/>
    </location>
</feature>
<evidence type="ECO:0000256" key="1">
    <source>
        <dbReference type="ARBA" id="ARBA00009156"/>
    </source>
</evidence>
<evidence type="ECO:0000256" key="5">
    <source>
        <dbReference type="ARBA" id="ARBA00022840"/>
    </source>
</evidence>
<keyword evidence="6" id="KW-0294">Fucose metabolism</keyword>
<protein>
    <recommendedName>
        <fullName evidence="8">L-fuculokinase</fullName>
        <ecNumber evidence="8">2.7.1.51</ecNumber>
    </recommendedName>
</protein>
<dbReference type="InterPro" id="IPR013450">
    <property type="entry name" value="Fuculokinase"/>
</dbReference>
<evidence type="ECO:0000256" key="9">
    <source>
        <dbReference type="RuleBase" id="RU003733"/>
    </source>
</evidence>
<organism evidence="12 13">
    <name type="scientific">Vibrio hangzhouensis</name>
    <dbReference type="NCBI Taxonomy" id="462991"/>
    <lineage>
        <taxon>Bacteria</taxon>
        <taxon>Pseudomonadati</taxon>
        <taxon>Pseudomonadota</taxon>
        <taxon>Gammaproteobacteria</taxon>
        <taxon>Vibrionales</taxon>
        <taxon>Vibrionaceae</taxon>
        <taxon>Vibrio</taxon>
    </lineage>
</organism>
<accession>A0A1H5ZPN3</accession>
<dbReference type="OrthoDB" id="9805576at2"/>
<dbReference type="PROSITE" id="PS00445">
    <property type="entry name" value="FGGY_KINASES_2"/>
    <property type="match status" value="1"/>
</dbReference>
<keyword evidence="7" id="KW-0119">Carbohydrate metabolism</keyword>
<evidence type="ECO:0000259" key="10">
    <source>
        <dbReference type="Pfam" id="PF00370"/>
    </source>
</evidence>
<dbReference type="CDD" id="cd07773">
    <property type="entry name" value="ASKHA_NBD_FGGY_FK"/>
    <property type="match status" value="1"/>
</dbReference>
<evidence type="ECO:0000256" key="7">
    <source>
        <dbReference type="ARBA" id="ARBA00023277"/>
    </source>
</evidence>
<evidence type="ECO:0000259" key="11">
    <source>
        <dbReference type="Pfam" id="PF02782"/>
    </source>
</evidence>
<evidence type="ECO:0000313" key="13">
    <source>
        <dbReference type="Proteomes" id="UP000236721"/>
    </source>
</evidence>
<keyword evidence="4 9" id="KW-0418">Kinase</keyword>
<dbReference type="PANTHER" id="PTHR43095:SF5">
    <property type="entry name" value="XYLULOSE KINASE"/>
    <property type="match status" value="1"/>
</dbReference>
<dbReference type="InterPro" id="IPR018484">
    <property type="entry name" value="FGGY_N"/>
</dbReference>
<dbReference type="GO" id="GO:0042355">
    <property type="term" value="P:L-fucose catabolic process"/>
    <property type="evidence" value="ECO:0007669"/>
    <property type="project" value="UniProtKB-UniRule"/>
</dbReference>
<reference evidence="13" key="1">
    <citation type="submission" date="2016-10" db="EMBL/GenBank/DDBJ databases">
        <authorList>
            <person name="Varghese N."/>
            <person name="Submissions S."/>
        </authorList>
    </citation>
    <scope>NUCLEOTIDE SEQUENCE [LARGE SCALE GENOMIC DNA]</scope>
    <source>
        <strain evidence="13">CGMCC 1.7062</strain>
    </source>
</reference>
<evidence type="ECO:0000256" key="6">
    <source>
        <dbReference type="ARBA" id="ARBA00023253"/>
    </source>
</evidence>
<proteinExistence type="inferred from homology"/>
<evidence type="ECO:0000256" key="4">
    <source>
        <dbReference type="ARBA" id="ARBA00022777"/>
    </source>
</evidence>
<sequence>MSIALILDCGATNVRAIAVDQKGDIVASHYVSNETIQNGTQHVWDFQQIWRKLVDCAKTVTAQINSTDIVAVSVTTFGVDGAPFDKEGQQIYPVISWKCSRTSTVIEQVSQDLDRDELYLANGVGDYSFNTLFKLKWLKENEPKVYKNMDKWVFISSMLNQKLTGVWTTDRTMAGTSMMTDLDTGDWNEGVLQYLELNRSHFPPMVEAGEIVGTLKEDIAFLLGIPAKTPVVSAGHDTQFALFASGVKENQPFLSSGTWEILMARSPRPTLHPDYLKDGMTTELDAKNGLFNPAIQWLSSAVMEWVANTYFSDIKNSDNKYAIMVAEGEAAPIGCNGVRFNPSFLLDATGKGNGGITGLSINTTRGEIYRAALEGLAFQLKTSLDSLSNTCHLNNEFLMVVGGGSRNKLWNQIRADVTGIPIHVVDQPEATVTGAAMYALGGSGVFIDACQAQEWMKPGYQVVTPSKGQVDYAELNKERQDA</sequence>
<dbReference type="RefSeq" id="WP_103880834.1">
    <property type="nucleotide sequence ID" value="NZ_FNVG01000012.1"/>
</dbReference>
<dbReference type="InterPro" id="IPR050406">
    <property type="entry name" value="FGGY_Carb_Kinase"/>
</dbReference>
<keyword evidence="5" id="KW-0067">ATP-binding</keyword>
<name>A0A1H5ZPN3_9VIBR</name>
<dbReference type="Pfam" id="PF02782">
    <property type="entry name" value="FGGY_C"/>
    <property type="match status" value="1"/>
</dbReference>
<dbReference type="PROSITE" id="PS00933">
    <property type="entry name" value="FGGY_KINASES_1"/>
    <property type="match status" value="1"/>
</dbReference>
<dbReference type="PIRSF" id="PIRSF000538">
    <property type="entry name" value="GlpK"/>
    <property type="match status" value="1"/>
</dbReference>
<dbReference type="Pfam" id="PF00370">
    <property type="entry name" value="FGGY_N"/>
    <property type="match status" value="1"/>
</dbReference>